<dbReference type="SMART" id="SM00387">
    <property type="entry name" value="HATPase_c"/>
    <property type="match status" value="1"/>
</dbReference>
<keyword evidence="6" id="KW-0804">Transcription</keyword>
<comment type="caution">
    <text evidence="11">The sequence shown here is derived from an EMBL/GenBank/DDBJ whole genome shotgun (WGS) entry which is preliminary data.</text>
</comment>
<dbReference type="Gene3D" id="1.10.287.130">
    <property type="match status" value="1"/>
</dbReference>
<dbReference type="RefSeq" id="WP_089263265.1">
    <property type="nucleotide sequence ID" value="NZ_FZNV01000012.1"/>
</dbReference>
<dbReference type="Gene3D" id="2.130.10.10">
    <property type="entry name" value="YVTN repeat-like/Quinoprotein amine dehydrogenase"/>
    <property type="match status" value="3"/>
</dbReference>
<evidence type="ECO:0000256" key="6">
    <source>
        <dbReference type="ARBA" id="ARBA00023163"/>
    </source>
</evidence>
<dbReference type="InterPro" id="IPR009057">
    <property type="entry name" value="Homeodomain-like_sf"/>
</dbReference>
<keyword evidence="11" id="KW-0418">Kinase</keyword>
<protein>
    <recommendedName>
        <fullName evidence="2">histidine kinase</fullName>
        <ecNumber evidence="2">2.7.13.3</ecNumber>
    </recommendedName>
</protein>
<keyword evidence="4" id="KW-0805">Transcription regulation</keyword>
<evidence type="ECO:0000256" key="5">
    <source>
        <dbReference type="ARBA" id="ARBA00023125"/>
    </source>
</evidence>
<dbReference type="SMART" id="SM00342">
    <property type="entry name" value="HTH_ARAC"/>
    <property type="match status" value="1"/>
</dbReference>
<dbReference type="Proteomes" id="UP000198337">
    <property type="component" value="Unassembled WGS sequence"/>
</dbReference>
<feature type="modified residue" description="4-aspartylphosphate" evidence="7">
    <location>
        <position position="1133"/>
    </location>
</feature>
<sequence>MLRIISRKKKLIFNNRSVTSYILILIISFLINCPVVHSQKESSIRKQFSFSNLTVNEGLSQNSVLSIAQDTIGFIWFNTEDGLNKYDGREFTHYNVPSGETKREVKYISGELFVDRAGILWVVANSGKLNYYQHETDSFHEVPKFEQVITVDQDTNQNYYIGTYGEGLFKIDHQTKDTIQILKPKDKHFAVCSFLETDYKTILATTDDGIIEIKDDDYRFIELTPETIFSRFAKSKTGTVFLGSYEKGLYLKSKNDTGFKSFTGFDNYPLPDNLIVKDLLVDKHDRLWITTERLGLFLVDFSLQTVQNFIYKKNDPYALSSNSLFFMLEDNAGVIWIGTQGNGVCYYDAYLKKFNVLTDDQVSQNVNIDGIRAITTSDENTIWVGTEDQGLTKIDLVAQNYNTYSTTNSDLLGNRIVSLFYDEGSLWIGHLNNGLQKMDANGKMTVYKETTQFTILKIFKDISGNMWLCTNHGLLQFDENKGITKQFTSENSSLASNYYISTLEQDINTITQGDTNTLWVGTEFDGLYRLDIMANKFLEVEGISDRIFSLHYDNPVLWIGTNGNGLKSYNIKENTIKTYTRKEGLPNDIIYGILPDAAGNLWLSSNKGITKLKIENDSISAIENYSNYFGLQSYEFNAGAFHKDLNGILYFGGIKGLNWFNPKDLKTNPVPPKTTLTKLEVFNKEIPFSNELKLGHKENTLSFTFSSLQFAQPELNLYKYRLVNNDADWISAGNNNVAHYTNLPPNKYEFQVLSSNYDGIWNNEPTTYSFTILKPWYWTNLAKAGYILALLLLLFGIYHYLRWRWQMKMELAQEQDEKERLQKLDELKNRLYTNISHEIRTPLTLISGPVENQLAKKGLHEQDKKELNLVKRSADRLLNLVNQMLDLSKLESGKLELNVSKDNLKIFLNEVLSSFEFQAKVKGLDFEQQIKVQKLAWFDRDALEKIISNLLSNAIKYTSSKGKITFNAQQQEHHLIVSVINDSHSLAQEDLSRIFDRFYQTDKNNNGAGIGLSLVKELTTRLHGSVIAQLDQANRVQFTVNIPTEASYFATNEIARSKEVKKIDSNLNYALNNSTELERSSQKPLLLLVEDDIDIRQYIKSIFKTNYRIEVATNGEEGLQKSFELNPDLIISDVMMPVMDGIKMCNTLKFDTRTSHIPIILLTAKSGEQHEIEGLRTGADAYINKPFNREKLVITVQKLIDLRLKLQKHFSQYLSITPDIAITSTESRFLSQLKKVLDTHISDPDFNSEFFCRQMGMSRTQLHRKLTAIVGMSTTEFIRSQRLKLASDLLRNTDASVSEVAYQVGFTTPSYFNRCFKEFFGKTPSAFKA</sequence>
<dbReference type="InterPro" id="IPR011110">
    <property type="entry name" value="Reg_prop"/>
</dbReference>
<dbReference type="PROSITE" id="PS00041">
    <property type="entry name" value="HTH_ARAC_FAMILY_1"/>
    <property type="match status" value="1"/>
</dbReference>
<dbReference type="InterPro" id="IPR011123">
    <property type="entry name" value="Y_Y_Y"/>
</dbReference>
<evidence type="ECO:0000256" key="7">
    <source>
        <dbReference type="PROSITE-ProRule" id="PRU00169"/>
    </source>
</evidence>
<dbReference type="Pfam" id="PF07495">
    <property type="entry name" value="Y_Y_Y"/>
    <property type="match status" value="1"/>
</dbReference>
<dbReference type="Gene3D" id="2.60.40.10">
    <property type="entry name" value="Immunoglobulins"/>
    <property type="match status" value="1"/>
</dbReference>
<dbReference type="CDD" id="cd00082">
    <property type="entry name" value="HisKA"/>
    <property type="match status" value="1"/>
</dbReference>
<dbReference type="PRINTS" id="PR00032">
    <property type="entry name" value="HTHARAC"/>
</dbReference>
<dbReference type="PROSITE" id="PS01124">
    <property type="entry name" value="HTH_ARAC_FAMILY_2"/>
    <property type="match status" value="1"/>
</dbReference>
<dbReference type="Pfam" id="PF07494">
    <property type="entry name" value="Reg_prop"/>
    <property type="match status" value="1"/>
</dbReference>
<keyword evidence="5" id="KW-0238">DNA-binding</keyword>
<feature type="domain" description="Response regulatory" evidence="10">
    <location>
        <begin position="1085"/>
        <end position="1200"/>
    </location>
</feature>
<evidence type="ECO:0000256" key="2">
    <source>
        <dbReference type="ARBA" id="ARBA00012438"/>
    </source>
</evidence>
<dbReference type="Pfam" id="PF12833">
    <property type="entry name" value="HTH_18"/>
    <property type="match status" value="1"/>
</dbReference>
<evidence type="ECO:0000256" key="4">
    <source>
        <dbReference type="ARBA" id="ARBA00023015"/>
    </source>
</evidence>
<dbReference type="InterPro" id="IPR020449">
    <property type="entry name" value="Tscrpt_reg_AraC-type_HTH"/>
</dbReference>
<feature type="domain" description="Histidine kinase" evidence="9">
    <location>
        <begin position="834"/>
        <end position="1046"/>
    </location>
</feature>
<gene>
    <name evidence="11" type="ORF">SAMN04488009_0180</name>
</gene>
<keyword evidence="12" id="KW-1185">Reference proteome</keyword>
<dbReference type="EC" id="2.7.13.3" evidence="2"/>
<dbReference type="InterPro" id="IPR018060">
    <property type="entry name" value="HTH_AraC"/>
</dbReference>
<dbReference type="CDD" id="cd17574">
    <property type="entry name" value="REC_OmpR"/>
    <property type="match status" value="1"/>
</dbReference>
<dbReference type="Gene3D" id="1.10.10.60">
    <property type="entry name" value="Homeodomain-like"/>
    <property type="match status" value="1"/>
</dbReference>
<dbReference type="EMBL" id="FZNV01000012">
    <property type="protein sequence ID" value="SNR81002.1"/>
    <property type="molecule type" value="Genomic_DNA"/>
</dbReference>
<keyword evidence="3 7" id="KW-0597">Phosphoprotein</keyword>
<dbReference type="InterPro" id="IPR015943">
    <property type="entry name" value="WD40/YVTN_repeat-like_dom_sf"/>
</dbReference>
<dbReference type="InterPro" id="IPR013783">
    <property type="entry name" value="Ig-like_fold"/>
</dbReference>
<name>A0ABY1SMA1_9FLAO</name>
<evidence type="ECO:0000259" key="8">
    <source>
        <dbReference type="PROSITE" id="PS01124"/>
    </source>
</evidence>
<dbReference type="InterPro" id="IPR036097">
    <property type="entry name" value="HisK_dim/P_sf"/>
</dbReference>
<dbReference type="InterPro" id="IPR018062">
    <property type="entry name" value="HTH_AraC-typ_CS"/>
</dbReference>
<dbReference type="SUPFAM" id="SSF55874">
    <property type="entry name" value="ATPase domain of HSP90 chaperone/DNA topoisomerase II/histidine kinase"/>
    <property type="match status" value="1"/>
</dbReference>
<dbReference type="PROSITE" id="PS50109">
    <property type="entry name" value="HIS_KIN"/>
    <property type="match status" value="1"/>
</dbReference>
<evidence type="ECO:0000256" key="3">
    <source>
        <dbReference type="ARBA" id="ARBA00022553"/>
    </source>
</evidence>
<dbReference type="SUPFAM" id="SSF47384">
    <property type="entry name" value="Homodimeric domain of signal transducing histidine kinase"/>
    <property type="match status" value="1"/>
</dbReference>
<dbReference type="InterPro" id="IPR003661">
    <property type="entry name" value="HisK_dim/P_dom"/>
</dbReference>
<comment type="catalytic activity">
    <reaction evidence="1">
        <text>ATP + protein L-histidine = ADP + protein N-phospho-L-histidine.</text>
        <dbReference type="EC" id="2.7.13.3"/>
    </reaction>
</comment>
<feature type="domain" description="HTH araC/xylS-type" evidence="8">
    <location>
        <begin position="1231"/>
        <end position="1329"/>
    </location>
</feature>
<dbReference type="InterPro" id="IPR005467">
    <property type="entry name" value="His_kinase_dom"/>
</dbReference>
<dbReference type="GO" id="GO:0016301">
    <property type="term" value="F:kinase activity"/>
    <property type="evidence" value="ECO:0007669"/>
    <property type="project" value="UniProtKB-KW"/>
</dbReference>
<dbReference type="Pfam" id="PF00512">
    <property type="entry name" value="HisKA"/>
    <property type="match status" value="1"/>
</dbReference>
<dbReference type="SUPFAM" id="SSF52172">
    <property type="entry name" value="CheY-like"/>
    <property type="match status" value="1"/>
</dbReference>
<keyword evidence="11" id="KW-0808">Transferase</keyword>
<dbReference type="SUPFAM" id="SSF63829">
    <property type="entry name" value="Calcium-dependent phosphotriesterase"/>
    <property type="match status" value="3"/>
</dbReference>
<evidence type="ECO:0000313" key="11">
    <source>
        <dbReference type="EMBL" id="SNR81002.1"/>
    </source>
</evidence>
<dbReference type="Gene3D" id="3.40.50.2300">
    <property type="match status" value="1"/>
</dbReference>
<dbReference type="InterPro" id="IPR011006">
    <property type="entry name" value="CheY-like_superfamily"/>
</dbReference>
<reference evidence="11 12" key="1">
    <citation type="submission" date="2017-06" db="EMBL/GenBank/DDBJ databases">
        <authorList>
            <person name="Varghese N."/>
            <person name="Submissions S."/>
        </authorList>
    </citation>
    <scope>NUCLEOTIDE SEQUENCE [LARGE SCALE GENOMIC DNA]</scope>
    <source>
        <strain evidence="11 12">DSM 19840</strain>
    </source>
</reference>
<dbReference type="PANTHER" id="PTHR43547">
    <property type="entry name" value="TWO-COMPONENT HISTIDINE KINASE"/>
    <property type="match status" value="1"/>
</dbReference>
<dbReference type="Pfam" id="PF00072">
    <property type="entry name" value="Response_reg"/>
    <property type="match status" value="1"/>
</dbReference>
<dbReference type="Gene3D" id="3.30.565.10">
    <property type="entry name" value="Histidine kinase-like ATPase, C-terminal domain"/>
    <property type="match status" value="1"/>
</dbReference>
<dbReference type="PROSITE" id="PS50110">
    <property type="entry name" value="RESPONSE_REGULATORY"/>
    <property type="match status" value="1"/>
</dbReference>
<dbReference type="SMART" id="SM00448">
    <property type="entry name" value="REC"/>
    <property type="match status" value="1"/>
</dbReference>
<evidence type="ECO:0000256" key="1">
    <source>
        <dbReference type="ARBA" id="ARBA00000085"/>
    </source>
</evidence>
<organism evidence="11 12">
    <name type="scientific">Maribacter sedimenticola</name>
    <dbReference type="NCBI Taxonomy" id="228956"/>
    <lineage>
        <taxon>Bacteria</taxon>
        <taxon>Pseudomonadati</taxon>
        <taxon>Bacteroidota</taxon>
        <taxon>Flavobacteriia</taxon>
        <taxon>Flavobacteriales</taxon>
        <taxon>Flavobacteriaceae</taxon>
        <taxon>Maribacter</taxon>
    </lineage>
</organism>
<dbReference type="InterPro" id="IPR003594">
    <property type="entry name" value="HATPase_dom"/>
</dbReference>
<evidence type="ECO:0000259" key="9">
    <source>
        <dbReference type="PROSITE" id="PS50109"/>
    </source>
</evidence>
<dbReference type="Pfam" id="PF02518">
    <property type="entry name" value="HATPase_c"/>
    <property type="match status" value="1"/>
</dbReference>
<dbReference type="InterPro" id="IPR001789">
    <property type="entry name" value="Sig_transdc_resp-reg_receiver"/>
</dbReference>
<evidence type="ECO:0000313" key="12">
    <source>
        <dbReference type="Proteomes" id="UP000198337"/>
    </source>
</evidence>
<dbReference type="PANTHER" id="PTHR43547:SF2">
    <property type="entry name" value="HYBRID SIGNAL TRANSDUCTION HISTIDINE KINASE C"/>
    <property type="match status" value="1"/>
</dbReference>
<dbReference type="SUPFAM" id="SSF46689">
    <property type="entry name" value="Homeodomain-like"/>
    <property type="match status" value="1"/>
</dbReference>
<dbReference type="InterPro" id="IPR036890">
    <property type="entry name" value="HATPase_C_sf"/>
</dbReference>
<dbReference type="SMART" id="SM00388">
    <property type="entry name" value="HisKA"/>
    <property type="match status" value="1"/>
</dbReference>
<evidence type="ECO:0000259" key="10">
    <source>
        <dbReference type="PROSITE" id="PS50110"/>
    </source>
</evidence>
<accession>A0ABY1SMA1</accession>
<proteinExistence type="predicted"/>